<dbReference type="InterPro" id="IPR003409">
    <property type="entry name" value="MORN"/>
</dbReference>
<feature type="compositionally biased region" description="Low complexity" evidence="2">
    <location>
        <begin position="612"/>
        <end position="644"/>
    </location>
</feature>
<evidence type="ECO:0000313" key="4">
    <source>
        <dbReference type="Proteomes" id="UP000030693"/>
    </source>
</evidence>
<evidence type="ECO:0000256" key="2">
    <source>
        <dbReference type="SAM" id="MobiDB-lite"/>
    </source>
</evidence>
<feature type="compositionally biased region" description="Low complexity" evidence="2">
    <location>
        <begin position="1076"/>
        <end position="1087"/>
    </location>
</feature>
<feature type="region of interest" description="Disordered" evidence="2">
    <location>
        <begin position="1301"/>
        <end position="1359"/>
    </location>
</feature>
<feature type="region of interest" description="Disordered" evidence="2">
    <location>
        <begin position="556"/>
        <end position="644"/>
    </location>
</feature>
<reference evidence="3" key="1">
    <citation type="submission" date="2013-04" db="EMBL/GenBank/DDBJ databases">
        <title>The Genome Sequence of Fonticula alba ATCC 38817.</title>
        <authorList>
            <consortium name="The Broad Institute Genomics Platform"/>
            <person name="Russ C."/>
            <person name="Cuomo C."/>
            <person name="Burger G."/>
            <person name="Gray M.W."/>
            <person name="Holland P.W.H."/>
            <person name="King N."/>
            <person name="Lang F.B.F."/>
            <person name="Roger A.J."/>
            <person name="Ruiz-Trillo I."/>
            <person name="Brown M."/>
            <person name="Walker B."/>
            <person name="Young S."/>
            <person name="Zeng Q."/>
            <person name="Gargeya S."/>
            <person name="Fitzgerald M."/>
            <person name="Haas B."/>
            <person name="Abouelleil A."/>
            <person name="Allen A.W."/>
            <person name="Alvarado L."/>
            <person name="Arachchi H.M."/>
            <person name="Berlin A.M."/>
            <person name="Chapman S.B."/>
            <person name="Gainer-Dewar J."/>
            <person name="Goldberg J."/>
            <person name="Griggs A."/>
            <person name="Gujja S."/>
            <person name="Hansen M."/>
            <person name="Howarth C."/>
            <person name="Imamovic A."/>
            <person name="Ireland A."/>
            <person name="Larimer J."/>
            <person name="McCowan C."/>
            <person name="Murphy C."/>
            <person name="Pearson M."/>
            <person name="Poon T.W."/>
            <person name="Priest M."/>
            <person name="Roberts A."/>
            <person name="Saif S."/>
            <person name="Shea T."/>
            <person name="Sisk P."/>
            <person name="Sykes S."/>
            <person name="Wortman J."/>
            <person name="Nusbaum C."/>
            <person name="Birren B."/>
        </authorList>
    </citation>
    <scope>NUCLEOTIDE SEQUENCE [LARGE SCALE GENOMIC DNA]</scope>
    <source>
        <strain evidence="3">ATCC 38817</strain>
    </source>
</reference>
<evidence type="ECO:0000313" key="3">
    <source>
        <dbReference type="EMBL" id="KCV69555.1"/>
    </source>
</evidence>
<feature type="compositionally biased region" description="Low complexity" evidence="2">
    <location>
        <begin position="1029"/>
        <end position="1043"/>
    </location>
</feature>
<feature type="compositionally biased region" description="Low complexity" evidence="2">
    <location>
        <begin position="513"/>
        <end position="531"/>
    </location>
</feature>
<feature type="region of interest" description="Disordered" evidence="2">
    <location>
        <begin position="460"/>
        <end position="541"/>
    </location>
</feature>
<keyword evidence="4" id="KW-1185">Reference proteome</keyword>
<feature type="region of interest" description="Disordered" evidence="2">
    <location>
        <begin position="1115"/>
        <end position="1191"/>
    </location>
</feature>
<feature type="region of interest" description="Disordered" evidence="2">
    <location>
        <begin position="1443"/>
        <end position="1463"/>
    </location>
</feature>
<feature type="compositionally biased region" description="Polar residues" evidence="2">
    <location>
        <begin position="485"/>
        <end position="500"/>
    </location>
</feature>
<feature type="region of interest" description="Disordered" evidence="2">
    <location>
        <begin position="1018"/>
        <end position="1093"/>
    </location>
</feature>
<feature type="compositionally biased region" description="Basic and acidic residues" evidence="2">
    <location>
        <begin position="903"/>
        <end position="916"/>
    </location>
</feature>
<feature type="compositionally biased region" description="Acidic residues" evidence="2">
    <location>
        <begin position="1449"/>
        <end position="1463"/>
    </location>
</feature>
<organism evidence="3">
    <name type="scientific">Fonticula alba</name>
    <name type="common">Slime mold</name>
    <dbReference type="NCBI Taxonomy" id="691883"/>
    <lineage>
        <taxon>Eukaryota</taxon>
        <taxon>Rotosphaerida</taxon>
        <taxon>Fonticulaceae</taxon>
        <taxon>Fonticula</taxon>
    </lineage>
</organism>
<dbReference type="PANTHER" id="PTHR43215">
    <property type="entry name" value="RADIAL SPOKE HEAD 1 HOMOLOG"/>
    <property type="match status" value="1"/>
</dbReference>
<feature type="compositionally biased region" description="Pro residues" evidence="2">
    <location>
        <begin position="1519"/>
        <end position="1528"/>
    </location>
</feature>
<feature type="region of interest" description="Disordered" evidence="2">
    <location>
        <begin position="783"/>
        <end position="804"/>
    </location>
</feature>
<feature type="region of interest" description="Disordered" evidence="2">
    <location>
        <begin position="1511"/>
        <end position="1530"/>
    </location>
</feature>
<feature type="region of interest" description="Disordered" evidence="2">
    <location>
        <begin position="1206"/>
        <end position="1286"/>
    </location>
</feature>
<protein>
    <submittedName>
        <fullName evidence="3">Uncharacterized protein</fullName>
    </submittedName>
</protein>
<accession>A0A058Z5N2</accession>
<dbReference type="Proteomes" id="UP000030693">
    <property type="component" value="Unassembled WGS sequence"/>
</dbReference>
<evidence type="ECO:0000256" key="1">
    <source>
        <dbReference type="ARBA" id="ARBA00022737"/>
    </source>
</evidence>
<dbReference type="SUPFAM" id="SSF82185">
    <property type="entry name" value="Histone H3 K4-specific methyltransferase SET7/9 N-terminal domain"/>
    <property type="match status" value="1"/>
</dbReference>
<dbReference type="GeneID" id="20528701"/>
<feature type="compositionally biased region" description="Pro residues" evidence="2">
    <location>
        <begin position="602"/>
        <end position="611"/>
    </location>
</feature>
<sequence>MPAPAGPPSPGGHTFIAEVPVSRLLAAFNPTGGPALALDMSEEQLSRAQLVNGAVRLGPGVTYYGELIVPAPGSVPGPGGARVRSFVLEPSGPGAVEGMYSNDRPGHRGVPHGVGDALSIDGSFYSGQWRTGRRHGCGHMAFGQARSSPLPVLGPGDTTADHDARVARAVARQGKLCARSGFFAGEWADDRPAGHGIMSAPWSGVGRSSLYQGQFQRGRRHGLAVHRLHEAPEGVFEAGELADGGPAAAMRAIYLFLGEFRQDMMDGLGVVVRVVPPASGEVDAAPGPGGAQVLVRFVACELGALTRLRGRHFPRVRHAIVTRLLPAVLSAQLSACSAAERSIIGTQGHPSLRGRERMSIIEAGGHAAASHASYVLQSFLDPLAGPAGAAAAAAAASSSSATSGPRSESLAARFLNSIGVDVLVVMNACRAKARQPAPGAGMVAGSFGPAAGARLAELSASGSPAAPGLTASPSKKRGGVLGLFSRSNSGGSSPGLQPSDIQHVGPAGPLTRSASGPSSSGGNSSSNSEEALPASSEHAHAEARMLRELEARLAGAGLAGGSPGDGPAPEPPTKAPAAGGTSAAGSKAGSPGLPEHPVSTPASPPPTPQGSPFPLTNDLGPAAAAAAAAVPEARASPPPAAGASMDMAGAPAVVIYNSGDSDVGTELVDRRASRLSSLSSSRPMAQLTFWCAAIRSPPPPSAALLAAPSPGKCPVLHAWPLAQYIPCGWGVLKTQANALVHAYWEQGVPVSAVLITQTMNAAVYAGRTRGLRRSGHGILCQPLEHTKGGDQHGGGSSPLPTEAFPQGPDRMAMFAVYSGQFTDDAIQGCGEFVLGLGRPIVGRFVQGRAVSNNDPNAAAAEQRQAVQASQRSRVLAATASRAIQRRAIRASMIAEAAAEQRAAREAEQKANEEAARRQAAQPHGFQPQEFQEYLQNKEQFHQFQQLLLQQQQQQQQHFFPQPYWSPGHPTGLPPLPPLPHATQMQHFPALPPALPQALGRPPAVGQPADDMDITIMASRPEPRTPSRRPPSASGGVGAGDADSMNLTQVTNLYRGPGVGSSPGQGLVKPPYASPRLGALGSSGGDASPRLGPMAGLAHEQPAALDQQCPYAQAPWQYDMHGGHPHHRSPRQSHAGAPQHADLPVFPPTPPSAQLSPRLDAHFMPSPGRGSFDLNGTSPGLPADPRYSPHSTSTMDLTEVAYTRRGSADTAGAGPSPAGPVSWSMLRGQHPHPGQRPPAHSPMHLQQQQQQQHHHHHHHYTQQAPPEPYAGGVPASPQRPASSTGASFGYYVNDTSTDAWSPAGSGGAYTTEISPSSSARDGMLGRQYTRRCSDSPSPSPGRGGSFARGPGPAAASPAPLLLDNDSTLIFDDDEDLSPPLGAVSVGLSSLALAEESPRGSARSSMAAAAPCMGGINAALRESFGIDSPTHTPITGGLKRLAGGLAPGAWSEDEDHPDAEDGEDLDKTDLLNTFSAAGPAALLAGGVYAKSTSSSRRTPSRLSMACRNLAAAAGAAEGPDQAPPRGPPPGRGVYQFNHFTGTAGPICAPSRLSDSFATGTTTIATNGSGS</sequence>
<name>A0A058Z5N2_FONAL</name>
<proteinExistence type="predicted"/>
<dbReference type="SMART" id="SM00698">
    <property type="entry name" value="MORN"/>
    <property type="match status" value="4"/>
</dbReference>
<dbReference type="RefSeq" id="XP_009496120.1">
    <property type="nucleotide sequence ID" value="XM_009497845.1"/>
</dbReference>
<gene>
    <name evidence="3" type="ORF">H696_03976</name>
</gene>
<feature type="compositionally biased region" description="Low complexity" evidence="2">
    <location>
        <begin position="1346"/>
        <end position="1358"/>
    </location>
</feature>
<dbReference type="EMBL" id="KB932206">
    <property type="protein sequence ID" value="KCV69555.1"/>
    <property type="molecule type" value="Genomic_DNA"/>
</dbReference>
<dbReference type="OrthoDB" id="270720at2759"/>
<feature type="compositionally biased region" description="Low complexity" evidence="2">
    <location>
        <begin position="575"/>
        <end position="601"/>
    </location>
</feature>
<keyword evidence="1" id="KW-0677">Repeat</keyword>
<dbReference type="PANTHER" id="PTHR43215:SF14">
    <property type="entry name" value="RADIAL SPOKE HEAD 1 HOMOLOG"/>
    <property type="match status" value="1"/>
</dbReference>
<dbReference type="Pfam" id="PF02493">
    <property type="entry name" value="MORN"/>
    <property type="match status" value="5"/>
</dbReference>
<feature type="region of interest" description="Disordered" evidence="2">
    <location>
        <begin position="903"/>
        <end position="924"/>
    </location>
</feature>